<dbReference type="AlphaFoldDB" id="M1PA18"/>
<dbReference type="RefSeq" id="WP_015402344.1">
    <property type="nucleotide sequence ID" value="NC_020304.1"/>
</dbReference>
<evidence type="ECO:0000259" key="1">
    <source>
        <dbReference type="Pfam" id="PF26309"/>
    </source>
</evidence>
<accession>M1PA18</accession>
<protein>
    <recommendedName>
        <fullName evidence="1">DUF8082 domain-containing protein</fullName>
    </recommendedName>
</protein>
<dbReference type="OrthoDB" id="5401751at2"/>
<name>M1PA18_DESSD</name>
<dbReference type="EMBL" id="CP003985">
    <property type="protein sequence ID" value="AGF76645.1"/>
    <property type="molecule type" value="Genomic_DNA"/>
</dbReference>
<reference evidence="3" key="1">
    <citation type="journal article" date="2013" name="Stand. Genomic Sci.">
        <title>Complete genome sequence of Desulfocapsa sulfexigens, a marine deltaproteobacterium specialized in disproportionating inorganic sulfur compounds.</title>
        <authorList>
            <person name="Finster K.W."/>
            <person name="Kjeldsen K.U."/>
            <person name="Kube M."/>
            <person name="Reinhardt R."/>
            <person name="Mussmann M."/>
            <person name="Amann R."/>
            <person name="Schreiber L."/>
        </authorList>
    </citation>
    <scope>NUCLEOTIDE SEQUENCE [LARGE SCALE GENOMIC DNA]</scope>
    <source>
        <strain evidence="3">DSM 10523 / SB164P1</strain>
    </source>
</reference>
<dbReference type="InterPro" id="IPR058395">
    <property type="entry name" value="DUF8082"/>
</dbReference>
<dbReference type="KEGG" id="dsf:UWK_00057"/>
<dbReference type="eggNOG" id="ENOG5032MQI">
    <property type="taxonomic scope" value="Bacteria"/>
</dbReference>
<keyword evidence="3" id="KW-1185">Reference proteome</keyword>
<evidence type="ECO:0000313" key="3">
    <source>
        <dbReference type="Proteomes" id="UP000011721"/>
    </source>
</evidence>
<dbReference type="Proteomes" id="UP000011721">
    <property type="component" value="Chromosome"/>
</dbReference>
<evidence type="ECO:0000313" key="2">
    <source>
        <dbReference type="EMBL" id="AGF76645.1"/>
    </source>
</evidence>
<feature type="domain" description="DUF8082" evidence="1">
    <location>
        <begin position="150"/>
        <end position="215"/>
    </location>
</feature>
<dbReference type="HOGENOM" id="CLU_1270622_0_0_7"/>
<organism evidence="2 3">
    <name type="scientific">Desulfocapsa sulfexigens (strain DSM 10523 / SB164P1)</name>
    <dbReference type="NCBI Taxonomy" id="1167006"/>
    <lineage>
        <taxon>Bacteria</taxon>
        <taxon>Pseudomonadati</taxon>
        <taxon>Thermodesulfobacteriota</taxon>
        <taxon>Desulfobulbia</taxon>
        <taxon>Desulfobulbales</taxon>
        <taxon>Desulfocapsaceae</taxon>
        <taxon>Desulfocapsa</taxon>
    </lineage>
</organism>
<dbReference type="Pfam" id="PF26309">
    <property type="entry name" value="DUF8082"/>
    <property type="match status" value="1"/>
</dbReference>
<proteinExistence type="predicted"/>
<gene>
    <name evidence="2" type="ordered locus">UWK_00057</name>
</gene>
<sequence length="217" mass="23456">MDSLLQEITVLPGVLGCFVLNSKQKIAGSKMPPIFKENSIQTIGNLIARTIQIGNMAQLEFKGIEIKYNESLLLVTPLAQNALLIIICEPGANKSLITMTTGMLAQDISEALANPMAHQAAIQQQKSATTPQPPKVAVDEAEIDADLAPILEQVKDALAMAIGPIAAPVMKDTIEIWAKQDAPSITTLPALAELLCKEINDDDLEREFMTEIKNITK</sequence>